<dbReference type="Proteomes" id="UP000828390">
    <property type="component" value="Unassembled WGS sequence"/>
</dbReference>
<dbReference type="AlphaFoldDB" id="A0A9D4E0W1"/>
<reference evidence="1" key="1">
    <citation type="journal article" date="2019" name="bioRxiv">
        <title>The Genome of the Zebra Mussel, Dreissena polymorpha: A Resource for Invasive Species Research.</title>
        <authorList>
            <person name="McCartney M.A."/>
            <person name="Auch B."/>
            <person name="Kono T."/>
            <person name="Mallez S."/>
            <person name="Zhang Y."/>
            <person name="Obille A."/>
            <person name="Becker A."/>
            <person name="Abrahante J.E."/>
            <person name="Garbe J."/>
            <person name="Badalamenti J.P."/>
            <person name="Herman A."/>
            <person name="Mangelson H."/>
            <person name="Liachko I."/>
            <person name="Sullivan S."/>
            <person name="Sone E.D."/>
            <person name="Koren S."/>
            <person name="Silverstein K.A.T."/>
            <person name="Beckman K.B."/>
            <person name="Gohl D.M."/>
        </authorList>
    </citation>
    <scope>NUCLEOTIDE SEQUENCE</scope>
    <source>
        <strain evidence="1">Duluth1</strain>
        <tissue evidence="1">Whole animal</tissue>
    </source>
</reference>
<accession>A0A9D4E0W1</accession>
<reference evidence="1" key="2">
    <citation type="submission" date="2020-11" db="EMBL/GenBank/DDBJ databases">
        <authorList>
            <person name="McCartney M.A."/>
            <person name="Auch B."/>
            <person name="Kono T."/>
            <person name="Mallez S."/>
            <person name="Becker A."/>
            <person name="Gohl D.M."/>
            <person name="Silverstein K.A.T."/>
            <person name="Koren S."/>
            <person name="Bechman K.B."/>
            <person name="Herman A."/>
            <person name="Abrahante J.E."/>
            <person name="Garbe J."/>
        </authorList>
    </citation>
    <scope>NUCLEOTIDE SEQUENCE</scope>
    <source>
        <strain evidence="1">Duluth1</strain>
        <tissue evidence="1">Whole animal</tissue>
    </source>
</reference>
<comment type="caution">
    <text evidence="1">The sequence shown here is derived from an EMBL/GenBank/DDBJ whole genome shotgun (WGS) entry which is preliminary data.</text>
</comment>
<evidence type="ECO:0000313" key="2">
    <source>
        <dbReference type="Proteomes" id="UP000828390"/>
    </source>
</evidence>
<evidence type="ECO:0000313" key="1">
    <source>
        <dbReference type="EMBL" id="KAH3769979.1"/>
    </source>
</evidence>
<protein>
    <submittedName>
        <fullName evidence="1">Uncharacterized protein</fullName>
    </submittedName>
</protein>
<proteinExistence type="predicted"/>
<gene>
    <name evidence="1" type="ORF">DPMN_171258</name>
</gene>
<dbReference type="EMBL" id="JAIWYP010000009">
    <property type="protein sequence ID" value="KAH3769979.1"/>
    <property type="molecule type" value="Genomic_DNA"/>
</dbReference>
<sequence>MLFFLEAPTFVAETCPTCGKNTKNPLVEMGIVPASLGKTLASRATNGEEKGINKASAERPSFDFKPDCWRTDST</sequence>
<keyword evidence="2" id="KW-1185">Reference proteome</keyword>
<name>A0A9D4E0W1_DREPO</name>
<organism evidence="1 2">
    <name type="scientific">Dreissena polymorpha</name>
    <name type="common">Zebra mussel</name>
    <name type="synonym">Mytilus polymorpha</name>
    <dbReference type="NCBI Taxonomy" id="45954"/>
    <lineage>
        <taxon>Eukaryota</taxon>
        <taxon>Metazoa</taxon>
        <taxon>Spiralia</taxon>
        <taxon>Lophotrochozoa</taxon>
        <taxon>Mollusca</taxon>
        <taxon>Bivalvia</taxon>
        <taxon>Autobranchia</taxon>
        <taxon>Heteroconchia</taxon>
        <taxon>Euheterodonta</taxon>
        <taxon>Imparidentia</taxon>
        <taxon>Neoheterodontei</taxon>
        <taxon>Myida</taxon>
        <taxon>Dreissenoidea</taxon>
        <taxon>Dreissenidae</taxon>
        <taxon>Dreissena</taxon>
    </lineage>
</organism>